<name>A0ABM9QKA1_9POXV</name>
<dbReference type="EMBL" id="HF679133">
    <property type="protein sequence ID" value="CCU55967.1"/>
    <property type="molecule type" value="Genomic_DNA"/>
</dbReference>
<reference evidence="1" key="1">
    <citation type="journal article" date="2013" name="J. Virol.">
        <title>New Insights into the Evolution of Entomopoxvirinae from the Complete Genome Sequences of Four Entomopoxviruses Infecting Adoxophyes honmai, Choristoneura biennis, Choristoneura rosaceana, and Mythimna separata.</title>
        <authorList>
            <person name="Theze J."/>
            <person name="Takatsuka J."/>
            <person name="Li Z."/>
            <person name="Gallais J."/>
            <person name="Doucet D."/>
            <person name="Arif B."/>
            <person name="Nakai M."/>
            <person name="Herniou E.A."/>
        </authorList>
    </citation>
    <scope>NUCLEOTIDE SEQUENCE</scope>
</reference>
<dbReference type="RefSeq" id="YP_008004469.1">
    <property type="nucleotide sequence ID" value="NC_021249.1"/>
</dbReference>
<organism evidence="1 2">
    <name type="scientific">Choristoneura rosaceana entomopoxvirus 'L'</name>
    <dbReference type="NCBI Taxonomy" id="1293539"/>
    <lineage>
        <taxon>Viruses</taxon>
        <taxon>Varidnaviria</taxon>
        <taxon>Bamfordvirae</taxon>
        <taxon>Nucleocytoviricota</taxon>
        <taxon>Pokkesviricetes</taxon>
        <taxon>Chitovirales</taxon>
        <taxon>Poxviridae</taxon>
        <taxon>Entomopoxvirinae</taxon>
        <taxon>Betaentomopoxvirus</taxon>
        <taxon>Betaentomopoxvirus crosaceana</taxon>
        <taxon>Choristoneura rosaceana entomopoxvirus</taxon>
    </lineage>
</organism>
<dbReference type="GeneID" id="15613390"/>
<evidence type="ECO:0008006" key="3">
    <source>
        <dbReference type="Google" id="ProtNLM"/>
    </source>
</evidence>
<protein>
    <recommendedName>
        <fullName evidence="3">N1R/p28-like protein</fullName>
    </recommendedName>
</protein>
<keyword evidence="2" id="KW-1185">Reference proteome</keyword>
<accession>A0ABM9QKA1</accession>
<proteinExistence type="predicted"/>
<evidence type="ECO:0000313" key="2">
    <source>
        <dbReference type="Proteomes" id="UP000792374"/>
    </source>
</evidence>
<gene>
    <name evidence="1" type="ORF">CHREV_065</name>
</gene>
<evidence type="ECO:0000313" key="1">
    <source>
        <dbReference type="EMBL" id="CCU55967.1"/>
    </source>
</evidence>
<dbReference type="Proteomes" id="UP000792374">
    <property type="component" value="Genome"/>
</dbReference>
<sequence>MEQAYLMEGTLIGCKNNKMIIELSNNNGNTIYDNINDKPLHIYDKNTDTHNLINNFIYECKLNDCDYVTTGYLTVYTSNIDKKIHFDRYCKSNSTFLIYDINLDYNIYKYFKNINVFCDDCYIECFFNIN</sequence>